<dbReference type="PROSITE" id="PS00097">
    <property type="entry name" value="CARBAMOYLTRANSFERASE"/>
    <property type="match status" value="1"/>
</dbReference>
<evidence type="ECO:0000256" key="24">
    <source>
        <dbReference type="ARBA" id="ARBA00029444"/>
    </source>
</evidence>
<name>A0A367LPB2_9HYPO</name>
<dbReference type="InterPro" id="IPR010918">
    <property type="entry name" value="PurM-like_C_dom"/>
</dbReference>
<keyword evidence="15" id="KW-0808">Transferase</keyword>
<dbReference type="EC" id="6.3.3.1" evidence="9"/>
<dbReference type="EC" id="6.3.4.13" evidence="10"/>
<dbReference type="InterPro" id="IPR006130">
    <property type="entry name" value="Asp/Orn_carbamoylTrfase"/>
</dbReference>
<dbReference type="Pfam" id="PF02769">
    <property type="entry name" value="AIRS_C"/>
    <property type="match status" value="1"/>
</dbReference>
<dbReference type="InterPro" id="IPR016188">
    <property type="entry name" value="PurM-like_N"/>
</dbReference>
<evidence type="ECO:0000256" key="7">
    <source>
        <dbReference type="ARBA" id="ARBA00011233"/>
    </source>
</evidence>
<dbReference type="GO" id="GO:0046872">
    <property type="term" value="F:metal ion binding"/>
    <property type="evidence" value="ECO:0007669"/>
    <property type="project" value="UniProtKB-KW"/>
</dbReference>
<comment type="subunit">
    <text evidence="7">Homotrimer.</text>
</comment>
<dbReference type="InterPro" id="IPR013815">
    <property type="entry name" value="ATP_grasp_subdomain_1"/>
</dbReference>
<dbReference type="GO" id="GO:0016597">
    <property type="term" value="F:amino acid binding"/>
    <property type="evidence" value="ECO:0007669"/>
    <property type="project" value="InterPro"/>
</dbReference>
<evidence type="ECO:0000256" key="15">
    <source>
        <dbReference type="ARBA" id="ARBA00022679"/>
    </source>
</evidence>
<comment type="pathway">
    <text evidence="4">Purine metabolism; IMP biosynthesis via de novo pathway; N(1)-(5-phospho-D-ribosyl)glycinamide from 5-phospho-alpha-D-ribose 1-diphosphate: step 2/2.</text>
</comment>
<comment type="catalytic activity">
    <reaction evidence="26">
        <text>5-phospho-beta-D-ribosylamine + glycine + ATP = N(1)-(5-phospho-beta-D-ribosyl)glycinamide + ADP + phosphate + H(+)</text>
        <dbReference type="Rhea" id="RHEA:17453"/>
        <dbReference type="ChEBI" id="CHEBI:15378"/>
        <dbReference type="ChEBI" id="CHEBI:30616"/>
        <dbReference type="ChEBI" id="CHEBI:43474"/>
        <dbReference type="ChEBI" id="CHEBI:57305"/>
        <dbReference type="ChEBI" id="CHEBI:58681"/>
        <dbReference type="ChEBI" id="CHEBI:143788"/>
        <dbReference type="ChEBI" id="CHEBI:456216"/>
        <dbReference type="EC" id="6.3.4.13"/>
    </reaction>
</comment>
<dbReference type="InterPro" id="IPR011761">
    <property type="entry name" value="ATP-grasp"/>
</dbReference>
<dbReference type="NCBIfam" id="TIGR00878">
    <property type="entry name" value="purM"/>
    <property type="match status" value="1"/>
</dbReference>
<evidence type="ECO:0000256" key="18">
    <source>
        <dbReference type="ARBA" id="ARBA00022755"/>
    </source>
</evidence>
<dbReference type="SUPFAM" id="SSF53671">
    <property type="entry name" value="Aspartate/ornithine carbamoyltransferase"/>
    <property type="match status" value="1"/>
</dbReference>
<keyword evidence="13" id="KW-0436">Ligase</keyword>
<dbReference type="AlphaFoldDB" id="A0A367LPB2"/>
<dbReference type="EC" id="2.1.3.3" evidence="8"/>
<evidence type="ECO:0000256" key="11">
    <source>
        <dbReference type="ARBA" id="ARBA00021536"/>
    </source>
</evidence>
<comment type="catalytic activity">
    <reaction evidence="27">
        <text>carbamoyl phosphate + L-ornithine = L-citrulline + phosphate + H(+)</text>
        <dbReference type="Rhea" id="RHEA:19513"/>
        <dbReference type="ChEBI" id="CHEBI:15378"/>
        <dbReference type="ChEBI" id="CHEBI:43474"/>
        <dbReference type="ChEBI" id="CHEBI:46911"/>
        <dbReference type="ChEBI" id="CHEBI:57743"/>
        <dbReference type="ChEBI" id="CHEBI:58228"/>
        <dbReference type="EC" id="2.1.3.3"/>
    </reaction>
</comment>
<protein>
    <recommendedName>
        <fullName evidence="11">Ornithine carbamoyltransferase, mitochondrial</fullName>
        <ecNumber evidence="8">2.1.3.3</ecNumber>
        <ecNumber evidence="9">6.3.3.1</ecNumber>
        <ecNumber evidence="10">6.3.4.13</ecNumber>
    </recommendedName>
    <alternativeName>
        <fullName evidence="25">Ornithine transcarbamylase</fullName>
    </alternativeName>
</protein>
<dbReference type="GO" id="GO:0006526">
    <property type="term" value="P:L-arginine biosynthetic process"/>
    <property type="evidence" value="ECO:0007669"/>
    <property type="project" value="UniProtKB-KW"/>
</dbReference>
<dbReference type="Pfam" id="PF00185">
    <property type="entry name" value="OTCace"/>
    <property type="match status" value="1"/>
</dbReference>
<comment type="similarity">
    <text evidence="5">In the N-terminal section; belongs to the GARS family.</text>
</comment>
<evidence type="ECO:0000256" key="29">
    <source>
        <dbReference type="PROSITE-ProRule" id="PRU00409"/>
    </source>
</evidence>
<dbReference type="InterPro" id="IPR011054">
    <property type="entry name" value="Rudment_hybrid_motif"/>
</dbReference>
<dbReference type="PROSITE" id="PS50975">
    <property type="entry name" value="ATP_GRASP"/>
    <property type="match status" value="1"/>
</dbReference>
<dbReference type="FunFam" id="3.40.50.20:FF:000006">
    <property type="entry name" value="Phosphoribosylamine--glycine ligase, chloroplastic"/>
    <property type="match status" value="1"/>
</dbReference>
<keyword evidence="19 29" id="KW-0067">ATP-binding</keyword>
<dbReference type="Gene3D" id="3.30.470.20">
    <property type="entry name" value="ATP-grasp fold, B domain"/>
    <property type="match status" value="1"/>
</dbReference>
<dbReference type="FunFam" id="3.40.50.1370:FF:000009">
    <property type="entry name" value="Ornithine carbamoyltransferase, mitochondrial"/>
    <property type="match status" value="1"/>
</dbReference>
<dbReference type="GO" id="GO:0004637">
    <property type="term" value="F:phosphoribosylamine-glycine ligase activity"/>
    <property type="evidence" value="ECO:0007669"/>
    <property type="project" value="UniProtKB-EC"/>
</dbReference>
<evidence type="ECO:0000256" key="17">
    <source>
        <dbReference type="ARBA" id="ARBA00022741"/>
    </source>
</evidence>
<dbReference type="Pfam" id="PF02844">
    <property type="entry name" value="GARS_N"/>
    <property type="match status" value="1"/>
</dbReference>
<dbReference type="SUPFAM" id="SSF55326">
    <property type="entry name" value="PurM N-terminal domain-like"/>
    <property type="match status" value="1"/>
</dbReference>
<keyword evidence="21" id="KW-0464">Manganese</keyword>
<evidence type="ECO:0000256" key="2">
    <source>
        <dbReference type="ARBA" id="ARBA00004686"/>
    </source>
</evidence>
<dbReference type="InterPro" id="IPR002292">
    <property type="entry name" value="Orn/put_carbamltrans"/>
</dbReference>
<keyword evidence="12" id="KW-0055">Arginine biosynthesis</keyword>
<dbReference type="Gene3D" id="3.30.1490.20">
    <property type="entry name" value="ATP-grasp fold, A domain"/>
    <property type="match status" value="1"/>
</dbReference>
<dbReference type="FunFam" id="3.30.1490.20:FF:000006">
    <property type="entry name" value="phosphoribosylamine--glycine ligase, chloroplastic-like"/>
    <property type="match status" value="1"/>
</dbReference>
<evidence type="ECO:0000256" key="3">
    <source>
        <dbReference type="ARBA" id="ARBA00004975"/>
    </source>
</evidence>
<evidence type="ECO:0000256" key="14">
    <source>
        <dbReference type="ARBA" id="ARBA00022605"/>
    </source>
</evidence>
<evidence type="ECO:0000313" key="31">
    <source>
        <dbReference type="EMBL" id="RCI16285.1"/>
    </source>
</evidence>
<keyword evidence="22" id="KW-0511">Multifunctional enzyme</keyword>
<dbReference type="OrthoDB" id="2018833at2759"/>
<dbReference type="InterPro" id="IPR036901">
    <property type="entry name" value="Asp/Orn_carbamoylTrfase_sf"/>
</dbReference>
<dbReference type="PANTHER" id="PTHR10520">
    <property type="entry name" value="TRIFUNCTIONAL PURINE BIOSYNTHETIC PROTEIN ADENOSINE-3-RELATED"/>
    <property type="match status" value="1"/>
</dbReference>
<evidence type="ECO:0000256" key="23">
    <source>
        <dbReference type="ARBA" id="ARBA00029388"/>
    </source>
</evidence>
<comment type="caution">
    <text evidence="31">The sequence shown here is derived from an EMBL/GenBank/DDBJ whole genome shotgun (WGS) entry which is preliminary data.</text>
</comment>
<dbReference type="GO" id="GO:0005524">
    <property type="term" value="F:ATP binding"/>
    <property type="evidence" value="ECO:0007669"/>
    <property type="project" value="UniProtKB-UniRule"/>
</dbReference>
<sequence length="1245" mass="131884">MTPPLRILLIGSGGREDALAWKLSQSPSVEAIYAIPGNGGTATCPKTTNITSVSADNFPALVEFAQANGVNLVIPGPEAPLVNGIEAFFQDAMIPFFGPSKEAAQLEGSKTYSKNFMKRHGIPTAAYENFTDFAAATAYVDQTAHGLVIKASGLAAGKGVILPQSKEEAKDALRRIMVDKEFGDAGDEVVIEELLIGQELSVLTFSDGSTRRSLPLAQDHKRALDGDLGPNTGGMGCYAPTNIATDDLVRTIDSEILEPTFDGLRRDERPFRGILFTGIMVTAAGPKVLEYNVRFGDPETQTVLPLLSDDTDLAQIILACCQVRLHKCRLEINKLFSATVVLAAGGYPGAYAKGTPINVSDPPSGVTIFHAGTKLEGNQLTVAGGRVIAVNAVADSLDAAVKLCYSALDSGVVKFDGMFFRRDIAHRAFGREVAAKAMTYAAAGVDIQAGNEFVQIIKTAVASTKRPGADAEIGGFGGELDLSRCGCDFKEPPVIVAAIDGVGTKLMVAQALRQHGSVGIDLVAMNVNDLIVQGATPLMFLDYYGCSKLDKASAASFVQGVADGCRQAGCALVGGETAEMPGMYRGEDYDAAGCAIGAVTSAGRLPRKDALIAGDVLLGLASSGVHSNGYSLVRRIVDRAGLDWAAPAPWDPSETVGRSLLTPTRIYVKSLLPVLPRVKGLAHVTGGGLVENVPRMLRDDLAAEIDFGSWPVPFIFRWLKDVGGVAPAEMVRTFNLGIGMVIAVGAGEAEAVACALVAESVFRIGRIIPRQQQDQHCVVRHLDTMAPYYFRMGIGLRPPEPCMCCRCGEAPPSAGTTCPGACLAPHVHWDRLSQGILYPLGHFAPGGLDVALTRRDNLSQRGTHPEADHVIPTHHLGACPAWGAIKIGNLLVTDLTSALRGLANSVSKRSYSQSQATAPRHLMSISDLTANELASLVRNAASRKKAVKAGQTPPSLASSLSGKAVAMMFSKRSTRTRVSTEAAVSIMGGHAMFLGKDDIQLGVNESLYDTSVVISSMTSCMVARVGPHSDVVDLAKNSSVPVINALSDDFHPLQTVADLLTLHETFPNSSSSAGLGLGLAGLKLAWIGDSNNVLFDLATGCVKLGIDIAVASPKGYSIPDPMKQLILAAADGVKSPGKLTETTRPDEAVKNSDVLVTDTWVSMGQESEMKKRLDAFAGYQITNELARRGGAKDSWKFMHCLPRHQEEVADEVFYSPRSLVFPEAENRLWAAVSVLEGFVVNKGKL</sequence>
<dbReference type="NCBIfam" id="TIGR00658">
    <property type="entry name" value="orni_carb_tr"/>
    <property type="match status" value="1"/>
</dbReference>
<dbReference type="NCBIfam" id="TIGR00877">
    <property type="entry name" value="purD"/>
    <property type="match status" value="1"/>
</dbReference>
<dbReference type="Gene3D" id="3.40.50.1370">
    <property type="entry name" value="Aspartate/ornithine carbamoyltransferase"/>
    <property type="match status" value="2"/>
</dbReference>
<evidence type="ECO:0000256" key="9">
    <source>
        <dbReference type="ARBA" id="ARBA00013047"/>
    </source>
</evidence>
<evidence type="ECO:0000256" key="4">
    <source>
        <dbReference type="ARBA" id="ARBA00005174"/>
    </source>
</evidence>
<dbReference type="Gene3D" id="3.90.600.10">
    <property type="entry name" value="Phosphoribosylglycinamide synthetase, C-terminal domain"/>
    <property type="match status" value="1"/>
</dbReference>
<evidence type="ECO:0000259" key="30">
    <source>
        <dbReference type="PROSITE" id="PS50975"/>
    </source>
</evidence>
<dbReference type="GO" id="GO:0046084">
    <property type="term" value="P:adenine biosynthetic process"/>
    <property type="evidence" value="ECO:0007669"/>
    <property type="project" value="TreeGrafter"/>
</dbReference>
<dbReference type="InterPro" id="IPR037123">
    <property type="entry name" value="PRibGlycinamide_synth_C_sf"/>
</dbReference>
<dbReference type="STRING" id="1330021.A0A367LPB2"/>
<evidence type="ECO:0000256" key="22">
    <source>
        <dbReference type="ARBA" id="ARBA00023268"/>
    </source>
</evidence>
<comment type="pathway">
    <text evidence="2">Purine metabolism; IMP biosynthesis via de novo pathway; 5-amino-1-(5-phospho-D-ribosyl)imidazole from N(2)-formyl-N(1)-(5-phospho-D-ribosyl)glycinamide: step 2/2.</text>
</comment>
<dbReference type="GO" id="GO:0006189">
    <property type="term" value="P:'de novo' IMP biosynthetic process"/>
    <property type="evidence" value="ECO:0007669"/>
    <property type="project" value="UniProtKB-UniPathway"/>
</dbReference>
<organism evidence="31 32">
    <name type="scientific">Ophiocordyceps polyrhachis-furcata BCC 54312</name>
    <dbReference type="NCBI Taxonomy" id="1330021"/>
    <lineage>
        <taxon>Eukaryota</taxon>
        <taxon>Fungi</taxon>
        <taxon>Dikarya</taxon>
        <taxon>Ascomycota</taxon>
        <taxon>Pezizomycotina</taxon>
        <taxon>Sordariomycetes</taxon>
        <taxon>Hypocreomycetidae</taxon>
        <taxon>Hypocreales</taxon>
        <taxon>Ophiocordycipitaceae</taxon>
        <taxon>Ophiocordyceps</taxon>
    </lineage>
</organism>
<dbReference type="InterPro" id="IPR020562">
    <property type="entry name" value="PRibGlycinamide_synth_N"/>
</dbReference>
<dbReference type="Pfam" id="PF01071">
    <property type="entry name" value="GARS_A"/>
    <property type="match status" value="1"/>
</dbReference>
<dbReference type="SMART" id="SM01209">
    <property type="entry name" value="GARS_A"/>
    <property type="match status" value="1"/>
</dbReference>
<dbReference type="SUPFAM" id="SSF52440">
    <property type="entry name" value="PreATP-grasp domain"/>
    <property type="match status" value="1"/>
</dbReference>
<proteinExistence type="inferred from homology"/>
<dbReference type="PRINTS" id="PR00102">
    <property type="entry name" value="OTCASE"/>
</dbReference>
<evidence type="ECO:0000256" key="19">
    <source>
        <dbReference type="ARBA" id="ARBA00022840"/>
    </source>
</evidence>
<dbReference type="InterPro" id="IPR036921">
    <property type="entry name" value="PurM-like_N_sf"/>
</dbReference>
<dbReference type="HAMAP" id="MF_00741">
    <property type="entry name" value="AIRS"/>
    <property type="match status" value="1"/>
</dbReference>
<dbReference type="InterPro" id="IPR000115">
    <property type="entry name" value="PRibGlycinamide_synth"/>
</dbReference>
<dbReference type="InterPro" id="IPR004733">
    <property type="entry name" value="PurM_cligase"/>
</dbReference>
<dbReference type="PROSITE" id="PS00184">
    <property type="entry name" value="GARS"/>
    <property type="match status" value="1"/>
</dbReference>
<keyword evidence="18" id="KW-0658">Purine biosynthesis</keyword>
<dbReference type="EMBL" id="LKCN02000001">
    <property type="protein sequence ID" value="RCI16285.1"/>
    <property type="molecule type" value="Genomic_DNA"/>
</dbReference>
<dbReference type="InterPro" id="IPR006131">
    <property type="entry name" value="Asp_carbamoyltransf_Asp/Orn-bd"/>
</dbReference>
<dbReference type="Pfam" id="PF02843">
    <property type="entry name" value="GARS_C"/>
    <property type="match status" value="1"/>
</dbReference>
<dbReference type="InterPro" id="IPR020560">
    <property type="entry name" value="PRibGlycinamide_synth_C-dom"/>
</dbReference>
<dbReference type="PRINTS" id="PR00100">
    <property type="entry name" value="AOTCASE"/>
</dbReference>
<evidence type="ECO:0000256" key="1">
    <source>
        <dbReference type="ARBA" id="ARBA00001946"/>
    </source>
</evidence>
<evidence type="ECO:0000256" key="12">
    <source>
        <dbReference type="ARBA" id="ARBA00022571"/>
    </source>
</evidence>
<reference evidence="31 32" key="1">
    <citation type="journal article" date="2015" name="BMC Genomics">
        <title>Insights from the genome of Ophiocordyceps polyrhachis-furcata to pathogenicity and host specificity in insect fungi.</title>
        <authorList>
            <person name="Wichadakul D."/>
            <person name="Kobmoo N."/>
            <person name="Ingsriswang S."/>
            <person name="Tangphatsornruang S."/>
            <person name="Chantasingh D."/>
            <person name="Luangsa-ard J.J."/>
            <person name="Eurwilaichitr L."/>
        </authorList>
    </citation>
    <scope>NUCLEOTIDE SEQUENCE [LARGE SCALE GENOMIC DNA]</scope>
    <source>
        <strain evidence="31 32">BCC 54312</strain>
    </source>
</reference>
<dbReference type="SMART" id="SM01210">
    <property type="entry name" value="GARS_C"/>
    <property type="match status" value="1"/>
</dbReference>
<comment type="pathway">
    <text evidence="3">Amino-acid biosynthesis; L-arginine biosynthesis; L-arginine from L-ornithine and carbamoyl phosphate: step 1/3.</text>
</comment>
<comment type="cofactor">
    <cofactor evidence="1">
        <name>Mg(2+)</name>
        <dbReference type="ChEBI" id="CHEBI:18420"/>
    </cofactor>
</comment>
<evidence type="ECO:0000256" key="8">
    <source>
        <dbReference type="ARBA" id="ARBA00013007"/>
    </source>
</evidence>
<dbReference type="SUPFAM" id="SSF56042">
    <property type="entry name" value="PurM C-terminal domain-like"/>
    <property type="match status" value="1"/>
</dbReference>
<evidence type="ECO:0000256" key="5">
    <source>
        <dbReference type="ARBA" id="ARBA00007423"/>
    </source>
</evidence>
<evidence type="ECO:0000256" key="28">
    <source>
        <dbReference type="ARBA" id="ARBA00049057"/>
    </source>
</evidence>
<evidence type="ECO:0000256" key="20">
    <source>
        <dbReference type="ARBA" id="ARBA00022842"/>
    </source>
</evidence>
<dbReference type="FunFam" id="3.90.650.10:FF:000007">
    <property type="entry name" value="Trifunctional purine biosynthetic protein adenosine-3"/>
    <property type="match status" value="1"/>
</dbReference>
<comment type="catalytic activity">
    <reaction evidence="28">
        <text>2-formamido-N(1)-(5-O-phospho-beta-D-ribosyl)acetamidine + ATP = 5-amino-1-(5-phospho-beta-D-ribosyl)imidazole + ADP + phosphate + H(+)</text>
        <dbReference type="Rhea" id="RHEA:23032"/>
        <dbReference type="ChEBI" id="CHEBI:15378"/>
        <dbReference type="ChEBI" id="CHEBI:30616"/>
        <dbReference type="ChEBI" id="CHEBI:43474"/>
        <dbReference type="ChEBI" id="CHEBI:137981"/>
        <dbReference type="ChEBI" id="CHEBI:147287"/>
        <dbReference type="ChEBI" id="CHEBI:456216"/>
        <dbReference type="EC" id="6.3.3.1"/>
    </reaction>
</comment>
<dbReference type="FunFam" id="3.40.50.1370:FF:000017">
    <property type="entry name" value="Ornithine carbamoyltransferase"/>
    <property type="match status" value="1"/>
</dbReference>
<evidence type="ECO:0000256" key="27">
    <source>
        <dbReference type="ARBA" id="ARBA00048772"/>
    </source>
</evidence>
<dbReference type="PANTHER" id="PTHR10520:SF12">
    <property type="entry name" value="TRIFUNCTIONAL PURINE BIOSYNTHETIC PROTEIN ADENOSINE-3"/>
    <property type="match status" value="1"/>
</dbReference>
<comment type="function">
    <text evidence="23">Catalyzes the second and fifth step in the 'de novo' purine biosynthesis pathway; contains phosphoribosylamine--glycine ligase (GARS) and phosphoribosylformylglycinamidine cyclo-ligase (AIRS) activities.</text>
</comment>
<gene>
    <name evidence="31" type="ORF">L249_1851</name>
</gene>
<accession>A0A367LPB2</accession>
<evidence type="ECO:0000256" key="13">
    <source>
        <dbReference type="ARBA" id="ARBA00022598"/>
    </source>
</evidence>
<dbReference type="GO" id="GO:0004585">
    <property type="term" value="F:ornithine carbamoyltransferase activity"/>
    <property type="evidence" value="ECO:0007669"/>
    <property type="project" value="UniProtKB-EC"/>
</dbReference>
<dbReference type="InterPro" id="IPR020561">
    <property type="entry name" value="PRibGlycinamid_synth_ATP-grasp"/>
</dbReference>
<keyword evidence="16" id="KW-0479">Metal-binding</keyword>
<feature type="domain" description="ATP-grasp" evidence="30">
    <location>
        <begin position="114"/>
        <end position="322"/>
    </location>
</feature>
<dbReference type="GO" id="GO:0005829">
    <property type="term" value="C:cytosol"/>
    <property type="evidence" value="ECO:0007669"/>
    <property type="project" value="TreeGrafter"/>
</dbReference>
<evidence type="ECO:0000256" key="16">
    <source>
        <dbReference type="ARBA" id="ARBA00022723"/>
    </source>
</evidence>
<evidence type="ECO:0000256" key="21">
    <source>
        <dbReference type="ARBA" id="ARBA00023211"/>
    </source>
</evidence>
<keyword evidence="14" id="KW-0028">Amino-acid biosynthesis</keyword>
<dbReference type="HAMAP" id="MF_00138">
    <property type="entry name" value="GARS"/>
    <property type="match status" value="1"/>
</dbReference>
<comment type="similarity">
    <text evidence="6">Belongs to the aspartate/ornithine carbamoyltransferase superfamily. OTCase family.</text>
</comment>
<evidence type="ECO:0000256" key="10">
    <source>
        <dbReference type="ARBA" id="ARBA00013255"/>
    </source>
</evidence>
<dbReference type="Pfam" id="PF02729">
    <property type="entry name" value="OTCace_N"/>
    <property type="match status" value="1"/>
</dbReference>
<dbReference type="Gene3D" id="3.90.650.10">
    <property type="entry name" value="PurM-like C-terminal domain"/>
    <property type="match status" value="1"/>
</dbReference>
<comment type="similarity">
    <text evidence="24">In the C-terminal section; belongs to the AIR synthase family.</text>
</comment>
<evidence type="ECO:0000256" key="26">
    <source>
        <dbReference type="ARBA" id="ARBA00047843"/>
    </source>
</evidence>
<dbReference type="InterPro" id="IPR036676">
    <property type="entry name" value="PurM-like_C_sf"/>
</dbReference>
<evidence type="ECO:0000256" key="6">
    <source>
        <dbReference type="ARBA" id="ARBA00007805"/>
    </source>
</evidence>
<dbReference type="Gene3D" id="3.30.1330.10">
    <property type="entry name" value="PurM-like, N-terminal domain"/>
    <property type="match status" value="1"/>
</dbReference>
<dbReference type="FunFam" id="3.30.470.20:FF:000018">
    <property type="entry name" value="Trifunctional purine biosynthetic protein adenosine-3"/>
    <property type="match status" value="1"/>
</dbReference>
<dbReference type="GO" id="GO:0004641">
    <property type="term" value="F:phosphoribosylformylglycinamidine cyclo-ligase activity"/>
    <property type="evidence" value="ECO:0007669"/>
    <property type="project" value="UniProtKB-EC"/>
</dbReference>
<dbReference type="InterPro" id="IPR020559">
    <property type="entry name" value="PRibGlycinamide_synth_CS"/>
</dbReference>
<dbReference type="InterPro" id="IPR016185">
    <property type="entry name" value="PreATP-grasp_dom_sf"/>
</dbReference>
<keyword evidence="17 29" id="KW-0547">Nucleotide-binding</keyword>
<dbReference type="SUPFAM" id="SSF51246">
    <property type="entry name" value="Rudiment single hybrid motif"/>
    <property type="match status" value="1"/>
</dbReference>
<evidence type="ECO:0000256" key="25">
    <source>
        <dbReference type="ARBA" id="ARBA00033269"/>
    </source>
</evidence>
<dbReference type="Pfam" id="PF00586">
    <property type="entry name" value="AIRS"/>
    <property type="match status" value="1"/>
</dbReference>
<keyword evidence="32" id="KW-1185">Reference proteome</keyword>
<keyword evidence="20" id="KW-0460">Magnesium</keyword>
<dbReference type="Gene3D" id="3.40.50.20">
    <property type="match status" value="1"/>
</dbReference>
<dbReference type="Proteomes" id="UP000253664">
    <property type="component" value="Unassembled WGS sequence"/>
</dbReference>
<dbReference type="InterPro" id="IPR006132">
    <property type="entry name" value="Asp/Orn_carbamoyltranf_P-bd"/>
</dbReference>
<dbReference type="FunFam" id="3.30.1330.10:FF:000001">
    <property type="entry name" value="Phosphoribosylformylglycinamidine cyclo-ligase"/>
    <property type="match status" value="1"/>
</dbReference>
<dbReference type="CDD" id="cd02196">
    <property type="entry name" value="PurM"/>
    <property type="match status" value="1"/>
</dbReference>
<evidence type="ECO:0000313" key="32">
    <source>
        <dbReference type="Proteomes" id="UP000253664"/>
    </source>
</evidence>
<dbReference type="SUPFAM" id="SSF56059">
    <property type="entry name" value="Glutathione synthetase ATP-binding domain-like"/>
    <property type="match status" value="1"/>
</dbReference>
<dbReference type="UniPathway" id="UPA00074">
    <property type="reaction ID" value="UER00125"/>
</dbReference>